<dbReference type="SMART" id="SM00028">
    <property type="entry name" value="TPR"/>
    <property type="match status" value="1"/>
</dbReference>
<gene>
    <name evidence="3" type="ORF">ACHAXA_004441</name>
</gene>
<dbReference type="InterPro" id="IPR019734">
    <property type="entry name" value="TPR_rpt"/>
</dbReference>
<protein>
    <submittedName>
        <fullName evidence="3">Uncharacterized protein</fullName>
    </submittedName>
</protein>
<feature type="region of interest" description="Disordered" evidence="2">
    <location>
        <begin position="200"/>
        <end position="227"/>
    </location>
</feature>
<sequence>MIRPSSLIAVFRPTTTRRCHHHHRRGMGWVGTTTRGILVAFPSSSSSSSRLPRRRSPLLRPPRTHRAISHRRLSIDATEGDDVNDVGEENRSLITMRTKRGEELYALAGEAMHRAEEARRRREDRLLREQYDAADARRRRGAKGERGAGRKGGGDESLAAGKPKGRNEVDRSAGIAVVRTIVNQARGEMDAVAAVRVNRSNGGPRRRLQDVDVPTPPPLTYDDDHDDSARVIEGGVADRRPPVDDEDEEYWRRTARERMEESALRYGHGSALVRLGNDALELAGGGGSSPGRELSNPSSSSLLIVDREKCEGWIGESPLVRLPKILEVANAAVAREGDSGDDDGDDDNDVSKKYLRLARYLYAEAGERGSTEGWYNLGHLLWDECEYDGAMKSFHRAMKMGDSDATYFVAAQYLSYEEDDIEGKDGVEHGRHFLKESYERYGSAFATSPPSMASATTTMPFLSNDVQRHGYALLLHAAHHHGHGPALHHLALHFNQHGNMADFHRLLSAAADVGNADSLFLRGHCRYFGTDGHDRDILAAMEDFMASAESGNADAMVSAGAILHRGVRSDDGRTILVERDQRRAFEIYQQAGELGSMEGWRNVVSCYATGQGVPKCMDTAKYIANTMLREEKGY</sequence>
<feature type="region of interest" description="Disordered" evidence="2">
    <location>
        <begin position="132"/>
        <end position="171"/>
    </location>
</feature>
<feature type="compositionally biased region" description="Basic residues" evidence="2">
    <location>
        <begin position="51"/>
        <end position="64"/>
    </location>
</feature>
<name>A0ABD3SC96_9STRA</name>
<evidence type="ECO:0000313" key="3">
    <source>
        <dbReference type="EMBL" id="KAL3821953.1"/>
    </source>
</evidence>
<organism evidence="3 4">
    <name type="scientific">Cyclostephanos tholiformis</name>
    <dbReference type="NCBI Taxonomy" id="382380"/>
    <lineage>
        <taxon>Eukaryota</taxon>
        <taxon>Sar</taxon>
        <taxon>Stramenopiles</taxon>
        <taxon>Ochrophyta</taxon>
        <taxon>Bacillariophyta</taxon>
        <taxon>Coscinodiscophyceae</taxon>
        <taxon>Thalassiosirophycidae</taxon>
        <taxon>Stephanodiscales</taxon>
        <taxon>Stephanodiscaceae</taxon>
        <taxon>Cyclostephanos</taxon>
    </lineage>
</organism>
<keyword evidence="4" id="KW-1185">Reference proteome</keyword>
<dbReference type="Proteomes" id="UP001530377">
    <property type="component" value="Unassembled WGS sequence"/>
</dbReference>
<keyword evidence="1" id="KW-0802">TPR repeat</keyword>
<accession>A0ABD3SC96</accession>
<feature type="region of interest" description="Disordered" evidence="2">
    <location>
        <begin position="42"/>
        <end position="64"/>
    </location>
</feature>
<reference evidence="3 4" key="1">
    <citation type="submission" date="2024-10" db="EMBL/GenBank/DDBJ databases">
        <title>Updated reference genomes for cyclostephanoid diatoms.</title>
        <authorList>
            <person name="Roberts W.R."/>
            <person name="Alverson A.J."/>
        </authorList>
    </citation>
    <scope>NUCLEOTIDE SEQUENCE [LARGE SCALE GENOMIC DNA]</scope>
    <source>
        <strain evidence="3 4">AJA228-03</strain>
    </source>
</reference>
<feature type="repeat" description="TPR" evidence="1">
    <location>
        <begin position="371"/>
        <end position="404"/>
    </location>
</feature>
<dbReference type="AlphaFoldDB" id="A0ABD3SC96"/>
<dbReference type="PANTHER" id="PTHR11102:SF160">
    <property type="entry name" value="ERAD-ASSOCIATED E3 UBIQUITIN-PROTEIN LIGASE COMPONENT HRD3"/>
    <property type="match status" value="1"/>
</dbReference>
<comment type="caution">
    <text evidence="3">The sequence shown here is derived from an EMBL/GenBank/DDBJ whole genome shotgun (WGS) entry which is preliminary data.</text>
</comment>
<dbReference type="SUPFAM" id="SSF81901">
    <property type="entry name" value="HCP-like"/>
    <property type="match status" value="2"/>
</dbReference>
<dbReference type="InterPro" id="IPR050767">
    <property type="entry name" value="Sel1_AlgK"/>
</dbReference>
<dbReference type="EMBL" id="JALLPB020000078">
    <property type="protein sequence ID" value="KAL3821953.1"/>
    <property type="molecule type" value="Genomic_DNA"/>
</dbReference>
<dbReference type="PANTHER" id="PTHR11102">
    <property type="entry name" value="SEL-1-LIKE PROTEIN"/>
    <property type="match status" value="1"/>
</dbReference>
<dbReference type="Gene3D" id="1.25.40.10">
    <property type="entry name" value="Tetratricopeptide repeat domain"/>
    <property type="match status" value="2"/>
</dbReference>
<dbReference type="PROSITE" id="PS50005">
    <property type="entry name" value="TPR"/>
    <property type="match status" value="1"/>
</dbReference>
<evidence type="ECO:0000256" key="1">
    <source>
        <dbReference type="PROSITE-ProRule" id="PRU00339"/>
    </source>
</evidence>
<dbReference type="InterPro" id="IPR011990">
    <property type="entry name" value="TPR-like_helical_dom_sf"/>
</dbReference>
<proteinExistence type="predicted"/>
<feature type="compositionally biased region" description="Basic and acidic residues" evidence="2">
    <location>
        <begin position="132"/>
        <end position="154"/>
    </location>
</feature>
<evidence type="ECO:0000256" key="2">
    <source>
        <dbReference type="SAM" id="MobiDB-lite"/>
    </source>
</evidence>
<evidence type="ECO:0000313" key="4">
    <source>
        <dbReference type="Proteomes" id="UP001530377"/>
    </source>
</evidence>